<name>A0A6C2D775_9RHOO</name>
<evidence type="ECO:0000256" key="1">
    <source>
        <dbReference type="ARBA" id="ARBA00007227"/>
    </source>
</evidence>
<dbReference type="Proteomes" id="UP000389128">
    <property type="component" value="Unassembled WGS sequence"/>
</dbReference>
<sequence length="352" mass="39793">MIHDRIRRARVLKGYTLDALAQRMGGITKQALSKFESGQAAPNSTRLLQLAKALELSPEYFFRANVVELAPLEFRKLAKMPKYRQEQVTERIREHLERYIALENCFEHTDIDTPVTRRQMIAVTSFDEAEAAAKQLREQWQIGEDAIANLTELLEERGIKVALLHGPDDFDGACAATQDGKHVLIALNAERPGERMRFTAAHELGHWVMKFPADMSEKDVEICCHRFAGAFLYPASCVTADFGGHPRSRVHPRELLIAKQHYGLSMAAALRRLKDLALLSDAGYQYCTIQFSKNGWRKEEPEALPPETPRRFESLVFWGLAEDFFSKSRAAEFLQQPLSALDPSLTGPLGIQ</sequence>
<comment type="caution">
    <text evidence="3">The sequence shown here is derived from an EMBL/GenBank/DDBJ whole genome shotgun (WGS) entry which is preliminary data.</text>
</comment>
<evidence type="ECO:0000313" key="3">
    <source>
        <dbReference type="EMBL" id="TYC61663.1"/>
    </source>
</evidence>
<dbReference type="SUPFAM" id="SSF47413">
    <property type="entry name" value="lambda repressor-like DNA-binding domains"/>
    <property type="match status" value="1"/>
</dbReference>
<reference evidence="3 4" key="1">
    <citation type="submission" date="2019-01" db="EMBL/GenBank/DDBJ databases">
        <title>Zoogloea oleivorans genome sequencing and assembly.</title>
        <authorList>
            <person name="Tancsics A."/>
            <person name="Farkas M."/>
            <person name="Kriszt B."/>
            <person name="Maroti G."/>
            <person name="Horvath B."/>
        </authorList>
    </citation>
    <scope>NUCLEOTIDE SEQUENCE [LARGE SCALE GENOMIC DNA]</scope>
    <source>
        <strain evidence="3 4">Buc</strain>
    </source>
</reference>
<dbReference type="PROSITE" id="PS50943">
    <property type="entry name" value="HTH_CROC1"/>
    <property type="match status" value="1"/>
</dbReference>
<organism evidence="3 4">
    <name type="scientific">Zoogloea oleivorans</name>
    <dbReference type="NCBI Taxonomy" id="1552750"/>
    <lineage>
        <taxon>Bacteria</taxon>
        <taxon>Pseudomonadati</taxon>
        <taxon>Pseudomonadota</taxon>
        <taxon>Betaproteobacteria</taxon>
        <taxon>Rhodocyclales</taxon>
        <taxon>Zoogloeaceae</taxon>
        <taxon>Zoogloea</taxon>
    </lineage>
</organism>
<dbReference type="Pfam" id="PF06114">
    <property type="entry name" value="Peptidase_M78"/>
    <property type="match status" value="1"/>
</dbReference>
<comment type="similarity">
    <text evidence="1">Belongs to the short-chain fatty acyl-CoA assimilation regulator (ScfR) family.</text>
</comment>
<accession>A0A6C2D775</accession>
<evidence type="ECO:0000259" key="2">
    <source>
        <dbReference type="PROSITE" id="PS50943"/>
    </source>
</evidence>
<dbReference type="RefSeq" id="WP_148577586.1">
    <property type="nucleotide sequence ID" value="NZ_SDKK01000002.1"/>
</dbReference>
<dbReference type="PANTHER" id="PTHR43236">
    <property type="entry name" value="ANTITOXIN HIGA1"/>
    <property type="match status" value="1"/>
</dbReference>
<dbReference type="Gene3D" id="1.10.10.2910">
    <property type="match status" value="1"/>
</dbReference>
<dbReference type="Gene3D" id="1.10.260.40">
    <property type="entry name" value="lambda repressor-like DNA-binding domains"/>
    <property type="match status" value="1"/>
</dbReference>
<dbReference type="EMBL" id="SDKK01000002">
    <property type="protein sequence ID" value="TYC61663.1"/>
    <property type="molecule type" value="Genomic_DNA"/>
</dbReference>
<dbReference type="InterPro" id="IPR052345">
    <property type="entry name" value="Rad_response_metalloprotease"/>
</dbReference>
<dbReference type="SMART" id="SM00530">
    <property type="entry name" value="HTH_XRE"/>
    <property type="match status" value="1"/>
</dbReference>
<dbReference type="Pfam" id="PF01381">
    <property type="entry name" value="HTH_3"/>
    <property type="match status" value="1"/>
</dbReference>
<protein>
    <submittedName>
        <fullName evidence="3">Helix-turn-helix domain-containing protein</fullName>
    </submittedName>
</protein>
<gene>
    <name evidence="3" type="ORF">ETQ85_03130</name>
</gene>
<proteinExistence type="inferred from homology"/>
<dbReference type="CDD" id="cd00093">
    <property type="entry name" value="HTH_XRE"/>
    <property type="match status" value="1"/>
</dbReference>
<dbReference type="InterPro" id="IPR010982">
    <property type="entry name" value="Lambda_DNA-bd_dom_sf"/>
</dbReference>
<dbReference type="PANTHER" id="PTHR43236:SF1">
    <property type="entry name" value="BLL7220 PROTEIN"/>
    <property type="match status" value="1"/>
</dbReference>
<dbReference type="InterPro" id="IPR001387">
    <property type="entry name" value="Cro/C1-type_HTH"/>
</dbReference>
<keyword evidence="4" id="KW-1185">Reference proteome</keyword>
<feature type="domain" description="HTH cro/C1-type" evidence="2">
    <location>
        <begin position="6"/>
        <end position="61"/>
    </location>
</feature>
<evidence type="ECO:0000313" key="4">
    <source>
        <dbReference type="Proteomes" id="UP000389128"/>
    </source>
</evidence>
<dbReference type="OrthoDB" id="9794834at2"/>
<dbReference type="InterPro" id="IPR010359">
    <property type="entry name" value="IrrE_HExxH"/>
</dbReference>
<dbReference type="GO" id="GO:0003677">
    <property type="term" value="F:DNA binding"/>
    <property type="evidence" value="ECO:0007669"/>
    <property type="project" value="InterPro"/>
</dbReference>
<dbReference type="AlphaFoldDB" id="A0A6C2D775"/>